<evidence type="ECO:0000313" key="6">
    <source>
        <dbReference type="Proteomes" id="UP000717835"/>
    </source>
</evidence>
<evidence type="ECO:0000256" key="2">
    <source>
        <dbReference type="ARBA" id="ARBA00023125"/>
    </source>
</evidence>
<dbReference type="InterPro" id="IPR009057">
    <property type="entry name" value="Homeodomain-like_sf"/>
</dbReference>
<evidence type="ECO:0000256" key="1">
    <source>
        <dbReference type="ARBA" id="ARBA00023015"/>
    </source>
</evidence>
<dbReference type="PROSITE" id="PS01124">
    <property type="entry name" value="HTH_ARAC_FAMILY_2"/>
    <property type="match status" value="1"/>
</dbReference>
<dbReference type="EMBL" id="DYVX01000059">
    <property type="protein sequence ID" value="HJF92229.1"/>
    <property type="molecule type" value="Genomic_DNA"/>
</dbReference>
<sequence>MNKQKPINLTLNFLNEMGVAANNDYAFINREMGIVNSMYEMNNRFFHVGQPYRTKEMRILRGLRGSARMSVNLMEYTIKEHTIGLIPPNALLQIVDISGDYDIQALAADSNFIPTQQHSILTDWHTQQAFFLDNHVEEWRRTGTFFSLIWDAVHLQPYRREVVQHLITSLLYNVHYLQDNYHRDELLRPSRHEELFRRFITLVNEYCKTQHTTAFYADRLCLSPRYLSSVIRNVSGRTVVEWVNQAVILEAKVLLKHSDLLTYQIADELHFPNPSFFSKFFKRMTGMTPQEYQRT</sequence>
<feature type="domain" description="HTH araC/xylS-type" evidence="4">
    <location>
        <begin position="197"/>
        <end position="295"/>
    </location>
</feature>
<protein>
    <submittedName>
        <fullName evidence="5">Helix-turn-helix domain-containing protein</fullName>
    </submittedName>
</protein>
<accession>A0A921LC92</accession>
<proteinExistence type="predicted"/>
<keyword evidence="3" id="KW-0804">Transcription</keyword>
<dbReference type="SMART" id="SM00342">
    <property type="entry name" value="HTH_ARAC"/>
    <property type="match status" value="1"/>
</dbReference>
<dbReference type="GO" id="GO:0003700">
    <property type="term" value="F:DNA-binding transcription factor activity"/>
    <property type="evidence" value="ECO:0007669"/>
    <property type="project" value="InterPro"/>
</dbReference>
<dbReference type="GO" id="GO:0043565">
    <property type="term" value="F:sequence-specific DNA binding"/>
    <property type="evidence" value="ECO:0007669"/>
    <property type="project" value="InterPro"/>
</dbReference>
<evidence type="ECO:0000256" key="3">
    <source>
        <dbReference type="ARBA" id="ARBA00023163"/>
    </source>
</evidence>
<gene>
    <name evidence="5" type="ORF">K8W02_07580</name>
</gene>
<dbReference type="Gene3D" id="1.10.10.60">
    <property type="entry name" value="Homeodomain-like"/>
    <property type="match status" value="1"/>
</dbReference>
<dbReference type="SUPFAM" id="SSF46689">
    <property type="entry name" value="Homeodomain-like"/>
    <property type="match status" value="1"/>
</dbReference>
<reference evidence="5" key="1">
    <citation type="journal article" date="2021" name="PeerJ">
        <title>Extensive microbial diversity within the chicken gut microbiome revealed by metagenomics and culture.</title>
        <authorList>
            <person name="Gilroy R."/>
            <person name="Ravi A."/>
            <person name="Getino M."/>
            <person name="Pursley I."/>
            <person name="Horton D.L."/>
            <person name="Alikhan N.F."/>
            <person name="Baker D."/>
            <person name="Gharbi K."/>
            <person name="Hall N."/>
            <person name="Watson M."/>
            <person name="Adriaenssens E.M."/>
            <person name="Foster-Nyarko E."/>
            <person name="Jarju S."/>
            <person name="Secka A."/>
            <person name="Antonio M."/>
            <person name="Oren A."/>
            <person name="Chaudhuri R.R."/>
            <person name="La Ragione R."/>
            <person name="Hildebrand F."/>
            <person name="Pallen M.J."/>
        </authorList>
    </citation>
    <scope>NUCLEOTIDE SEQUENCE</scope>
    <source>
        <strain evidence="5">CHK55-1828</strain>
    </source>
</reference>
<dbReference type="AlphaFoldDB" id="A0A921LC92"/>
<dbReference type="InterPro" id="IPR018060">
    <property type="entry name" value="HTH_AraC"/>
</dbReference>
<dbReference type="Proteomes" id="UP000717835">
    <property type="component" value="Unassembled WGS sequence"/>
</dbReference>
<keyword evidence="2" id="KW-0238">DNA-binding</keyword>
<name>A0A921LC92_9BACT</name>
<reference evidence="5" key="2">
    <citation type="submission" date="2021-09" db="EMBL/GenBank/DDBJ databases">
        <authorList>
            <person name="Gilroy R."/>
        </authorList>
    </citation>
    <scope>NUCLEOTIDE SEQUENCE</scope>
    <source>
        <strain evidence="5">CHK55-1828</strain>
    </source>
</reference>
<dbReference type="PANTHER" id="PTHR43280">
    <property type="entry name" value="ARAC-FAMILY TRANSCRIPTIONAL REGULATOR"/>
    <property type="match status" value="1"/>
</dbReference>
<evidence type="ECO:0000259" key="4">
    <source>
        <dbReference type="PROSITE" id="PS01124"/>
    </source>
</evidence>
<dbReference type="RefSeq" id="WP_022020555.1">
    <property type="nucleotide sequence ID" value="NZ_DYVX01000059.1"/>
</dbReference>
<evidence type="ECO:0000313" key="5">
    <source>
        <dbReference type="EMBL" id="HJF92229.1"/>
    </source>
</evidence>
<comment type="caution">
    <text evidence="5">The sequence shown here is derived from an EMBL/GenBank/DDBJ whole genome shotgun (WGS) entry which is preliminary data.</text>
</comment>
<keyword evidence="1" id="KW-0805">Transcription regulation</keyword>
<dbReference type="Pfam" id="PF12833">
    <property type="entry name" value="HTH_18"/>
    <property type="match status" value="1"/>
</dbReference>
<dbReference type="PANTHER" id="PTHR43280:SF32">
    <property type="entry name" value="TRANSCRIPTIONAL REGULATORY PROTEIN"/>
    <property type="match status" value="1"/>
</dbReference>
<organism evidence="5 6">
    <name type="scientific">Mediterranea massiliensis</name>
    <dbReference type="NCBI Taxonomy" id="1841865"/>
    <lineage>
        <taxon>Bacteria</taxon>
        <taxon>Pseudomonadati</taxon>
        <taxon>Bacteroidota</taxon>
        <taxon>Bacteroidia</taxon>
        <taxon>Bacteroidales</taxon>
        <taxon>Bacteroidaceae</taxon>
        <taxon>Mediterranea</taxon>
    </lineage>
</organism>